<gene>
    <name evidence="1" type="ORF">Tco_1002818</name>
</gene>
<accession>A0ABQ5F7N9</accession>
<proteinExistence type="predicted"/>
<keyword evidence="2" id="KW-1185">Reference proteome</keyword>
<reference evidence="1" key="2">
    <citation type="submission" date="2022-01" db="EMBL/GenBank/DDBJ databases">
        <authorList>
            <person name="Yamashiro T."/>
            <person name="Shiraishi A."/>
            <person name="Satake H."/>
            <person name="Nakayama K."/>
        </authorList>
    </citation>
    <scope>NUCLEOTIDE SEQUENCE</scope>
</reference>
<organism evidence="1 2">
    <name type="scientific">Tanacetum coccineum</name>
    <dbReference type="NCBI Taxonomy" id="301880"/>
    <lineage>
        <taxon>Eukaryota</taxon>
        <taxon>Viridiplantae</taxon>
        <taxon>Streptophyta</taxon>
        <taxon>Embryophyta</taxon>
        <taxon>Tracheophyta</taxon>
        <taxon>Spermatophyta</taxon>
        <taxon>Magnoliopsida</taxon>
        <taxon>eudicotyledons</taxon>
        <taxon>Gunneridae</taxon>
        <taxon>Pentapetalae</taxon>
        <taxon>asterids</taxon>
        <taxon>campanulids</taxon>
        <taxon>Asterales</taxon>
        <taxon>Asteraceae</taxon>
        <taxon>Asteroideae</taxon>
        <taxon>Anthemideae</taxon>
        <taxon>Anthemidinae</taxon>
        <taxon>Tanacetum</taxon>
    </lineage>
</organism>
<reference evidence="1" key="1">
    <citation type="journal article" date="2022" name="Int. J. Mol. Sci.">
        <title>Draft Genome of Tanacetum Coccineum: Genomic Comparison of Closely Related Tanacetum-Family Plants.</title>
        <authorList>
            <person name="Yamashiro T."/>
            <person name="Shiraishi A."/>
            <person name="Nakayama K."/>
            <person name="Satake H."/>
        </authorList>
    </citation>
    <scope>NUCLEOTIDE SEQUENCE</scope>
</reference>
<evidence type="ECO:0000313" key="1">
    <source>
        <dbReference type="EMBL" id="GJT59285.1"/>
    </source>
</evidence>
<dbReference type="Proteomes" id="UP001151760">
    <property type="component" value="Unassembled WGS sequence"/>
</dbReference>
<comment type="caution">
    <text evidence="1">The sequence shown here is derived from an EMBL/GenBank/DDBJ whole genome shotgun (WGS) entry which is preliminary data.</text>
</comment>
<name>A0ABQ5F7N9_9ASTR</name>
<sequence>MVRRRRVSHKAHDQESQASHQFRLDVYGNCPHLEIDHGCLQFWVSIIELLSEGTLVFVRTQERLICSKKPFTTFTTINLHEMAYASPICLMARATSTKSCLQPKLFMMNIKVVNRHLLQELLTAAQHPSFFNSNGNYNNIRHSTAPTKFNLSKLQILQNTSQECDELETQQHVQTTTPETIADNFPNKCICFDENTFVNPLLLHRQVAESSSSQYVESIEHPMFYQTHTQHEFQWTEDHPLEQVIRNPLDHFWTRNQLRSDGDMYADYADVKTPSRVHPVGAQFLGEKLVSWSSKKQDCNCAVYRRSKICVSSFCCAQVLWMADTVKRTMALSLQQDPIYCDS</sequence>
<protein>
    <submittedName>
        <fullName evidence="1">Uncharacterized protein</fullName>
    </submittedName>
</protein>
<dbReference type="EMBL" id="BQNB010017096">
    <property type="protein sequence ID" value="GJT59285.1"/>
    <property type="molecule type" value="Genomic_DNA"/>
</dbReference>
<evidence type="ECO:0000313" key="2">
    <source>
        <dbReference type="Proteomes" id="UP001151760"/>
    </source>
</evidence>